<comment type="caution">
    <text evidence="1">The sequence shown here is derived from an EMBL/GenBank/DDBJ whole genome shotgun (WGS) entry which is preliminary data.</text>
</comment>
<reference evidence="1" key="2">
    <citation type="submission" date="2021-08" db="EMBL/GenBank/DDBJ databases">
        <authorList>
            <person name="Gostincar C."/>
            <person name="Sun X."/>
            <person name="Song Z."/>
            <person name="Gunde-Cimerman N."/>
        </authorList>
    </citation>
    <scope>NUCLEOTIDE SEQUENCE</scope>
    <source>
        <strain evidence="1">EXF-8016</strain>
    </source>
</reference>
<dbReference type="OrthoDB" id="3862100at2759"/>
<reference evidence="1" key="1">
    <citation type="journal article" date="2021" name="J Fungi (Basel)">
        <title>Virulence traits and population genomics of the black yeast Aureobasidium melanogenum.</title>
        <authorList>
            <person name="Cernosa A."/>
            <person name="Sun X."/>
            <person name="Gostincar C."/>
            <person name="Fang C."/>
            <person name="Gunde-Cimerman N."/>
            <person name="Song Z."/>
        </authorList>
    </citation>
    <scope>NUCLEOTIDE SEQUENCE</scope>
    <source>
        <strain evidence="1">EXF-8016</strain>
    </source>
</reference>
<evidence type="ECO:0000313" key="1">
    <source>
        <dbReference type="EMBL" id="KAH0215249.1"/>
    </source>
</evidence>
<name>A0A9P8GAE6_AURME</name>
<evidence type="ECO:0000313" key="2">
    <source>
        <dbReference type="Proteomes" id="UP000767238"/>
    </source>
</evidence>
<sequence>MNDTIGSADGDPCKISRPAFRDMIVSIARHKTSFEDSTFTCRFSLEVLEKGVWEGTDYLKVSALFQFYSIIEHRLSISRTDMSVVWCLTESGQLAVINDIDSLRAAAKDHQNAGKGTIQLYLVKNSDMKNLPKHTPK</sequence>
<organism evidence="1 2">
    <name type="scientific">Aureobasidium melanogenum</name>
    <name type="common">Aureobasidium pullulans var. melanogenum</name>
    <dbReference type="NCBI Taxonomy" id="46634"/>
    <lineage>
        <taxon>Eukaryota</taxon>
        <taxon>Fungi</taxon>
        <taxon>Dikarya</taxon>
        <taxon>Ascomycota</taxon>
        <taxon>Pezizomycotina</taxon>
        <taxon>Dothideomycetes</taxon>
        <taxon>Dothideomycetidae</taxon>
        <taxon>Dothideales</taxon>
        <taxon>Saccotheciaceae</taxon>
        <taxon>Aureobasidium</taxon>
    </lineage>
</organism>
<protein>
    <submittedName>
        <fullName evidence="1">Uncharacterized protein</fullName>
    </submittedName>
</protein>
<accession>A0A9P8GAE6</accession>
<gene>
    <name evidence="1" type="ORF">KCV03_g8100</name>
</gene>
<feature type="non-terminal residue" evidence="1">
    <location>
        <position position="1"/>
    </location>
</feature>
<proteinExistence type="predicted"/>
<dbReference type="Proteomes" id="UP000767238">
    <property type="component" value="Unassembled WGS sequence"/>
</dbReference>
<dbReference type="EMBL" id="JAHFYH010000074">
    <property type="protein sequence ID" value="KAH0215249.1"/>
    <property type="molecule type" value="Genomic_DNA"/>
</dbReference>
<dbReference type="AlphaFoldDB" id="A0A9P8GAE6"/>